<evidence type="ECO:0000256" key="4">
    <source>
        <dbReference type="ARBA" id="ARBA00023125"/>
    </source>
</evidence>
<dbReference type="EMBL" id="JAYKXP010000010">
    <property type="protein sequence ID" value="KAK7053311.1"/>
    <property type="molecule type" value="Genomic_DNA"/>
</dbReference>
<dbReference type="GO" id="GO:0003684">
    <property type="term" value="F:damaged DNA binding"/>
    <property type="evidence" value="ECO:0007669"/>
    <property type="project" value="InterPro"/>
</dbReference>
<feature type="domain" description="ERCC1-like central" evidence="8">
    <location>
        <begin position="24"/>
        <end position="137"/>
    </location>
</feature>
<dbReference type="AlphaFoldDB" id="A0AAW0DQK4"/>
<evidence type="ECO:0000259" key="8">
    <source>
        <dbReference type="Pfam" id="PF03834"/>
    </source>
</evidence>
<keyword evidence="6" id="KW-0539">Nucleus</keyword>
<keyword evidence="10" id="KW-1185">Reference proteome</keyword>
<organism evidence="9 10">
    <name type="scientific">Paramarasmius palmivorus</name>
    <dbReference type="NCBI Taxonomy" id="297713"/>
    <lineage>
        <taxon>Eukaryota</taxon>
        <taxon>Fungi</taxon>
        <taxon>Dikarya</taxon>
        <taxon>Basidiomycota</taxon>
        <taxon>Agaricomycotina</taxon>
        <taxon>Agaricomycetes</taxon>
        <taxon>Agaricomycetidae</taxon>
        <taxon>Agaricales</taxon>
        <taxon>Marasmiineae</taxon>
        <taxon>Marasmiaceae</taxon>
        <taxon>Paramarasmius</taxon>
    </lineage>
</organism>
<name>A0AAW0DQK4_9AGAR</name>
<dbReference type="Gene3D" id="1.10.150.20">
    <property type="entry name" value="5' to 3' exonuclease, C-terminal subdomain"/>
    <property type="match status" value="1"/>
</dbReference>
<dbReference type="GO" id="GO:0006312">
    <property type="term" value="P:mitotic recombination"/>
    <property type="evidence" value="ECO:0007669"/>
    <property type="project" value="TreeGrafter"/>
</dbReference>
<comment type="caution">
    <text evidence="9">The sequence shown here is derived from an EMBL/GenBank/DDBJ whole genome shotgun (WGS) entry which is preliminary data.</text>
</comment>
<keyword evidence="3" id="KW-0227">DNA damage</keyword>
<feature type="compositionally biased region" description="Acidic residues" evidence="7">
    <location>
        <begin position="240"/>
        <end position="250"/>
    </location>
</feature>
<keyword evidence="9" id="KW-0255">Endonuclease</keyword>
<evidence type="ECO:0000313" key="10">
    <source>
        <dbReference type="Proteomes" id="UP001383192"/>
    </source>
</evidence>
<evidence type="ECO:0000256" key="2">
    <source>
        <dbReference type="ARBA" id="ARBA00008283"/>
    </source>
</evidence>
<dbReference type="InterPro" id="IPR047260">
    <property type="entry name" value="ERCC1-like_central_dom"/>
</dbReference>
<protein>
    <submittedName>
        <fullName evidence="9">SsDNA endonuclease and repair protein rad10</fullName>
    </submittedName>
</protein>
<dbReference type="InterPro" id="IPR004579">
    <property type="entry name" value="ERCC1/RAD10/SWI10"/>
</dbReference>
<keyword evidence="4" id="KW-0238">DNA-binding</keyword>
<keyword evidence="5" id="KW-0234">DNA repair</keyword>
<dbReference type="PANTHER" id="PTHR12749">
    <property type="entry name" value="EXCISION REPAIR CROSS-COMPLEMENTING 1 ERCC1"/>
    <property type="match status" value="1"/>
</dbReference>
<dbReference type="Gene3D" id="3.40.50.10130">
    <property type="match status" value="1"/>
</dbReference>
<dbReference type="GO" id="GO:0003697">
    <property type="term" value="F:single-stranded DNA binding"/>
    <property type="evidence" value="ECO:0007669"/>
    <property type="project" value="TreeGrafter"/>
</dbReference>
<dbReference type="NCBIfam" id="TIGR00597">
    <property type="entry name" value="rad10"/>
    <property type="match status" value="1"/>
</dbReference>
<dbReference type="SUPFAM" id="SSF47781">
    <property type="entry name" value="RuvA domain 2-like"/>
    <property type="match status" value="1"/>
</dbReference>
<dbReference type="InterPro" id="IPR010994">
    <property type="entry name" value="RuvA_2-like"/>
</dbReference>
<reference evidence="9 10" key="1">
    <citation type="submission" date="2024-01" db="EMBL/GenBank/DDBJ databases">
        <title>A draft genome for a cacao thread blight-causing isolate of Paramarasmius palmivorus.</title>
        <authorList>
            <person name="Baruah I.K."/>
            <person name="Bukari Y."/>
            <person name="Amoako-Attah I."/>
            <person name="Meinhardt L.W."/>
            <person name="Bailey B.A."/>
            <person name="Cohen S.P."/>
        </authorList>
    </citation>
    <scope>NUCLEOTIDE SEQUENCE [LARGE SCALE GENOMIC DNA]</scope>
    <source>
        <strain evidence="9 10">GH-12</strain>
    </source>
</reference>
<keyword evidence="9" id="KW-0540">Nuclease</keyword>
<dbReference type="GO" id="GO:0006302">
    <property type="term" value="P:double-strand break repair"/>
    <property type="evidence" value="ECO:0007669"/>
    <property type="project" value="UniProtKB-ARBA"/>
</dbReference>
<gene>
    <name evidence="9" type="primary">RAD10</name>
    <name evidence="9" type="ORF">VNI00_003937</name>
</gene>
<dbReference type="CDD" id="cd22325">
    <property type="entry name" value="ERCC1_C-like"/>
    <property type="match status" value="1"/>
</dbReference>
<evidence type="ECO:0000256" key="6">
    <source>
        <dbReference type="ARBA" id="ARBA00023242"/>
    </source>
</evidence>
<dbReference type="Proteomes" id="UP001383192">
    <property type="component" value="Unassembled WGS sequence"/>
</dbReference>
<dbReference type="Pfam" id="PF03834">
    <property type="entry name" value="Rad10"/>
    <property type="match status" value="1"/>
</dbReference>
<dbReference type="FunFam" id="3.40.50.10130:FF:000001">
    <property type="entry name" value="DNA excision repair protein ERCC-1"/>
    <property type="match status" value="1"/>
</dbReference>
<dbReference type="Pfam" id="PF14520">
    <property type="entry name" value="HHH_5"/>
    <property type="match status" value="1"/>
</dbReference>
<proteinExistence type="inferred from homology"/>
<sequence length="301" mass="33804">MPPANSEQPTKPPVVVPRTGGNNIILNPLQRGNPILDNIRNVGKEYGDIVADYQVGRTTGVLFLRRVLYHRLHPEYIHTRIEKLGRSYSLRILLILCDVTEHRDPIRELTKVCLINDITVIVAFSSEEAGHYLATFKQFEFKPPTMIKERVDKDYGSMLRTSLTGISKVNRTDVETLRTAFGSLANIAKASPEQLSNLPGFGQVKVKNMKAAFEKPFRNNATNTLAVMISSQSKAQASEDPSEDPIEDDIPPLRTDKGKGKAREDPLPARERSPVWDIELDNADLPNRQKSPPWDIELDLN</sequence>
<comment type="subcellular location">
    <subcellularLocation>
        <location evidence="1">Nucleus</location>
    </subcellularLocation>
</comment>
<evidence type="ECO:0000256" key="5">
    <source>
        <dbReference type="ARBA" id="ARBA00023204"/>
    </source>
</evidence>
<dbReference type="GO" id="GO:0070522">
    <property type="term" value="C:ERCC4-ERCC1 complex"/>
    <property type="evidence" value="ECO:0007669"/>
    <property type="project" value="TreeGrafter"/>
</dbReference>
<feature type="compositionally biased region" description="Basic and acidic residues" evidence="7">
    <location>
        <begin position="254"/>
        <end position="274"/>
    </location>
</feature>
<dbReference type="GO" id="GO:0000110">
    <property type="term" value="C:nucleotide-excision repair factor 1 complex"/>
    <property type="evidence" value="ECO:0007669"/>
    <property type="project" value="TreeGrafter"/>
</dbReference>
<accession>A0AAW0DQK4</accession>
<evidence type="ECO:0000256" key="3">
    <source>
        <dbReference type="ARBA" id="ARBA00022763"/>
    </source>
</evidence>
<dbReference type="GO" id="GO:0070914">
    <property type="term" value="P:UV-damage excision repair"/>
    <property type="evidence" value="ECO:0007669"/>
    <property type="project" value="TreeGrafter"/>
</dbReference>
<dbReference type="InterPro" id="IPR011335">
    <property type="entry name" value="Restrct_endonuc-II-like"/>
</dbReference>
<dbReference type="PANTHER" id="PTHR12749:SF0">
    <property type="entry name" value="DNA EXCISION REPAIR PROTEIN ERCC-1"/>
    <property type="match status" value="1"/>
</dbReference>
<keyword evidence="9" id="KW-0378">Hydrolase</keyword>
<dbReference type="GO" id="GO:0004519">
    <property type="term" value="F:endonuclease activity"/>
    <property type="evidence" value="ECO:0007669"/>
    <property type="project" value="UniProtKB-KW"/>
</dbReference>
<evidence type="ECO:0000256" key="1">
    <source>
        <dbReference type="ARBA" id="ARBA00004123"/>
    </source>
</evidence>
<evidence type="ECO:0000313" key="9">
    <source>
        <dbReference type="EMBL" id="KAK7053311.1"/>
    </source>
</evidence>
<dbReference type="SUPFAM" id="SSF52980">
    <property type="entry name" value="Restriction endonuclease-like"/>
    <property type="match status" value="1"/>
</dbReference>
<comment type="similarity">
    <text evidence="2">Belongs to the ERCC1/RAD10/SWI10 family.</text>
</comment>
<evidence type="ECO:0000256" key="7">
    <source>
        <dbReference type="SAM" id="MobiDB-lite"/>
    </source>
</evidence>
<feature type="region of interest" description="Disordered" evidence="7">
    <location>
        <begin position="231"/>
        <end position="301"/>
    </location>
</feature>